<evidence type="ECO:0000256" key="1">
    <source>
        <dbReference type="SAM" id="Phobius"/>
    </source>
</evidence>
<dbReference type="RefSeq" id="WP_014980894.1">
    <property type="nucleotide sequence ID" value="NC_018681.1"/>
</dbReference>
<feature type="transmembrane region" description="Helical" evidence="1">
    <location>
        <begin position="12"/>
        <end position="30"/>
    </location>
</feature>
<keyword evidence="3" id="KW-1185">Reference proteome</keyword>
<proteinExistence type="predicted"/>
<keyword evidence="1" id="KW-1133">Transmembrane helix</keyword>
<sequence length="174" mass="16976">MSESPTSGHLRGGLVGVLVAVLAIAAHGVAGGGLPGSAESALVLLAAAVAGCAAQRFATGSAAVLTLLGLGQLASHLALSGLIGHEHTTASTAVPVLPTGWMLVAHAVATLGCAALITTAERLYAAVSGAVRAVLARPRPGRVAGPAHWSNPGLPHYHCTPNGAIGPRAPPLPA</sequence>
<dbReference type="EMBL" id="CP003876">
    <property type="protein sequence ID" value="AFT98029.1"/>
    <property type="molecule type" value="Genomic_DNA"/>
</dbReference>
<keyword evidence="1" id="KW-0812">Transmembrane</keyword>
<protein>
    <submittedName>
        <fullName evidence="2">Uncharacterized protein</fullName>
    </submittedName>
</protein>
<keyword evidence="1" id="KW-0472">Membrane</keyword>
<dbReference type="Proteomes" id="UP000006304">
    <property type="component" value="Chromosome"/>
</dbReference>
<evidence type="ECO:0000313" key="3">
    <source>
        <dbReference type="Proteomes" id="UP000006304"/>
    </source>
</evidence>
<dbReference type="HOGENOM" id="CLU_110254_2_0_11"/>
<organism evidence="2 3">
    <name type="scientific">Nocardia brasiliensis (strain ATCC 700358 / HUJEG-1)</name>
    <dbReference type="NCBI Taxonomy" id="1133849"/>
    <lineage>
        <taxon>Bacteria</taxon>
        <taxon>Bacillati</taxon>
        <taxon>Actinomycetota</taxon>
        <taxon>Actinomycetes</taxon>
        <taxon>Mycobacteriales</taxon>
        <taxon>Nocardiaceae</taxon>
        <taxon>Nocardia</taxon>
    </lineage>
</organism>
<dbReference type="KEGG" id="nbr:O3I_000335"/>
<reference evidence="2 3" key="1">
    <citation type="journal article" date="2012" name="J. Bacteriol.">
        <title>Complete genome sequence of Nocardia brasiliensis HUJEG-1.</title>
        <authorList>
            <person name="Vera-Cabrera L."/>
            <person name="Ortiz-Lopez R."/>
            <person name="Elizondo-Gonzalez R."/>
            <person name="Perez-Maya A.A."/>
            <person name="Ocampo-Candiani J."/>
        </authorList>
    </citation>
    <scope>NUCLEOTIDE SEQUENCE [LARGE SCALE GENOMIC DNA]</scope>
    <source>
        <strain evidence="3">ATCC 700358</strain>
    </source>
</reference>
<evidence type="ECO:0000313" key="2">
    <source>
        <dbReference type="EMBL" id="AFT98029.1"/>
    </source>
</evidence>
<feature type="transmembrane region" description="Helical" evidence="1">
    <location>
        <begin position="99"/>
        <end position="118"/>
    </location>
</feature>
<dbReference type="eggNOG" id="ENOG5033FP8">
    <property type="taxonomic scope" value="Bacteria"/>
</dbReference>
<dbReference type="STRING" id="1133849.O3I_000335"/>
<accession>K0EMB7</accession>
<dbReference type="AlphaFoldDB" id="K0EMB7"/>
<name>K0EMB7_NOCB7</name>
<feature type="transmembrane region" description="Helical" evidence="1">
    <location>
        <begin position="61"/>
        <end position="79"/>
    </location>
</feature>
<gene>
    <name evidence="2" type="ORF">O3I_000335</name>
</gene>